<dbReference type="RefSeq" id="WP_025070441.1">
    <property type="nucleotide sequence ID" value="NZ_FUXK01000009.1"/>
</dbReference>
<organism evidence="2 3">
    <name type="scientific">Segatella oulorum</name>
    <dbReference type="NCBI Taxonomy" id="28136"/>
    <lineage>
        <taxon>Bacteria</taxon>
        <taxon>Pseudomonadati</taxon>
        <taxon>Bacteroidota</taxon>
        <taxon>Bacteroidia</taxon>
        <taxon>Bacteroidales</taxon>
        <taxon>Prevotellaceae</taxon>
        <taxon>Segatella</taxon>
    </lineage>
</organism>
<dbReference type="Pfam" id="PF13304">
    <property type="entry name" value="AAA_21"/>
    <property type="match status" value="1"/>
</dbReference>
<dbReference type="GO" id="GO:0016887">
    <property type="term" value="F:ATP hydrolysis activity"/>
    <property type="evidence" value="ECO:0007669"/>
    <property type="project" value="InterPro"/>
</dbReference>
<accession>A0A1T4N755</accession>
<name>A0A1T4N755_9BACT</name>
<dbReference type="Proteomes" id="UP000190065">
    <property type="component" value="Unassembled WGS sequence"/>
</dbReference>
<dbReference type="PANTHER" id="PTHR40396">
    <property type="entry name" value="ATPASE-LIKE PROTEIN"/>
    <property type="match status" value="1"/>
</dbReference>
<evidence type="ECO:0000313" key="2">
    <source>
        <dbReference type="EMBL" id="SJZ74993.1"/>
    </source>
</evidence>
<reference evidence="2 3" key="1">
    <citation type="submission" date="2017-02" db="EMBL/GenBank/DDBJ databases">
        <authorList>
            <person name="Peterson S.W."/>
        </authorList>
    </citation>
    <scope>NUCLEOTIDE SEQUENCE [LARGE SCALE GENOMIC DNA]</scope>
    <source>
        <strain evidence="2 3">ATCC 43324</strain>
    </source>
</reference>
<dbReference type="PANTHER" id="PTHR40396:SF1">
    <property type="entry name" value="ATPASE AAA-TYPE CORE DOMAIN-CONTAINING PROTEIN"/>
    <property type="match status" value="1"/>
</dbReference>
<dbReference type="GO" id="GO:0005524">
    <property type="term" value="F:ATP binding"/>
    <property type="evidence" value="ECO:0007669"/>
    <property type="project" value="InterPro"/>
</dbReference>
<dbReference type="EMBL" id="FUXK01000009">
    <property type="protein sequence ID" value="SJZ74993.1"/>
    <property type="molecule type" value="Genomic_DNA"/>
</dbReference>
<dbReference type="SUPFAM" id="SSF52540">
    <property type="entry name" value="P-loop containing nucleoside triphosphate hydrolases"/>
    <property type="match status" value="1"/>
</dbReference>
<feature type="domain" description="ATPase AAA-type core" evidence="1">
    <location>
        <begin position="43"/>
        <end position="323"/>
    </location>
</feature>
<sequence length="368" mass="42427">MLIRFAVTNYRGFCDRIEWDLSHPKNYTFNENAVKNGVVKNGIIYGPNGSGKSNFGLAIFDIANHLSHKWKKPDYYLNYASAYNHQGPVDFEYTFKFDDSIVLYKYTKVSRELKGELTREQLLLNDKELLYKDDVTLRLADEFALTDAAKENLKASANDISVVNYLLGMVPLAKNHALLRLRNFVENMLFFRSLDNREFIGLKEGTNNIEEYIIKNNLTDGFAVFLKETSGQEFNFAQPAQGETVLQCIIGGVRIPFLLVASTGTQNLELQFYWLNEMVNASFVFIDEFDAFYHHELSYTLCKRLFKSKGQLFLTTHDTFLLSNDLLRPDCFFILKDKKIKAICDLTDKELRFGHNLEKLYRGGTFGL</sequence>
<dbReference type="InterPro" id="IPR003959">
    <property type="entry name" value="ATPase_AAA_core"/>
</dbReference>
<dbReference type="AlphaFoldDB" id="A0A1T4N755"/>
<gene>
    <name evidence="2" type="ORF">SAMN02745202_00964</name>
</gene>
<proteinExistence type="predicted"/>
<protein>
    <submittedName>
        <fullName evidence="2">AAA domain-containing protein, putative AbiEii toxin, Type IV TA system</fullName>
    </submittedName>
</protein>
<dbReference type="eggNOG" id="COG1106">
    <property type="taxonomic scope" value="Bacteria"/>
</dbReference>
<dbReference type="Gene3D" id="3.40.50.300">
    <property type="entry name" value="P-loop containing nucleotide triphosphate hydrolases"/>
    <property type="match status" value="1"/>
</dbReference>
<dbReference type="InterPro" id="IPR027417">
    <property type="entry name" value="P-loop_NTPase"/>
</dbReference>
<evidence type="ECO:0000259" key="1">
    <source>
        <dbReference type="Pfam" id="PF13304"/>
    </source>
</evidence>
<evidence type="ECO:0000313" key="3">
    <source>
        <dbReference type="Proteomes" id="UP000190065"/>
    </source>
</evidence>
<dbReference type="STRING" id="28136.SAMN02745202_00964"/>